<dbReference type="GO" id="GO:0004252">
    <property type="term" value="F:serine-type endopeptidase activity"/>
    <property type="evidence" value="ECO:0007669"/>
    <property type="project" value="InterPro"/>
</dbReference>
<comment type="caution">
    <text evidence="3">Lacks conserved residue(s) required for the propagation of feature annotation.</text>
</comment>
<dbReference type="GO" id="GO:0006508">
    <property type="term" value="P:proteolysis"/>
    <property type="evidence" value="ECO:0007669"/>
    <property type="project" value="InterPro"/>
</dbReference>
<evidence type="ECO:0000256" key="1">
    <source>
        <dbReference type="ARBA" id="ARBA00011073"/>
    </source>
</evidence>
<comment type="caution">
    <text evidence="5">The sequence shown here is derived from an EMBL/GenBank/DDBJ whole genome shotgun (WGS) entry which is preliminary data.</text>
</comment>
<name>A0A426XJ19_ENSVE</name>
<dbReference type="InterPro" id="IPR036852">
    <property type="entry name" value="Peptidase_S8/S53_dom_sf"/>
</dbReference>
<reference evidence="5 6" key="1">
    <citation type="journal article" date="2014" name="Agronomy (Basel)">
        <title>A Draft Genome Sequence for Ensete ventricosum, the Drought-Tolerant Tree Against Hunger.</title>
        <authorList>
            <person name="Harrison J."/>
            <person name="Moore K.A."/>
            <person name="Paszkiewicz K."/>
            <person name="Jones T."/>
            <person name="Grant M."/>
            <person name="Ambacheew D."/>
            <person name="Muzemil S."/>
            <person name="Studholme D.J."/>
        </authorList>
    </citation>
    <scope>NUCLEOTIDE SEQUENCE [LARGE SCALE GENOMIC DNA]</scope>
</reference>
<dbReference type="PANTHER" id="PTHR10795">
    <property type="entry name" value="PROPROTEIN CONVERTASE SUBTILISIN/KEXIN"/>
    <property type="match status" value="1"/>
</dbReference>
<evidence type="ECO:0000259" key="4">
    <source>
        <dbReference type="Pfam" id="PF00082"/>
    </source>
</evidence>
<accession>A0A426XJ19</accession>
<dbReference type="InterPro" id="IPR045051">
    <property type="entry name" value="SBT"/>
</dbReference>
<dbReference type="SUPFAM" id="SSF52743">
    <property type="entry name" value="Subtilisin-like"/>
    <property type="match status" value="1"/>
</dbReference>
<gene>
    <name evidence="5" type="ORF">B296_00059108</name>
</gene>
<dbReference type="PROSITE" id="PS51892">
    <property type="entry name" value="SUBTILASE"/>
    <property type="match status" value="1"/>
</dbReference>
<keyword evidence="2" id="KW-0732">Signal</keyword>
<organism evidence="5 6">
    <name type="scientific">Ensete ventricosum</name>
    <name type="common">Abyssinian banana</name>
    <name type="synonym">Musa ensete</name>
    <dbReference type="NCBI Taxonomy" id="4639"/>
    <lineage>
        <taxon>Eukaryota</taxon>
        <taxon>Viridiplantae</taxon>
        <taxon>Streptophyta</taxon>
        <taxon>Embryophyta</taxon>
        <taxon>Tracheophyta</taxon>
        <taxon>Spermatophyta</taxon>
        <taxon>Magnoliopsida</taxon>
        <taxon>Liliopsida</taxon>
        <taxon>Zingiberales</taxon>
        <taxon>Musaceae</taxon>
        <taxon>Ensete</taxon>
    </lineage>
</organism>
<dbReference type="Pfam" id="PF00082">
    <property type="entry name" value="Peptidase_S8"/>
    <property type="match status" value="1"/>
</dbReference>
<proteinExistence type="inferred from homology"/>
<sequence length="154" mass="15668">MGKIPSRWKGTSHTIKVNGFGSARDSVGHGTHTASTAAGTVVQSARACSLGGCASSTVLKAIDDAVDDGVDVISISIGMSSAFQTDFLSDPIAIGAFHADQRGVMVVCSGGNDGPDPYTVVNSAPWILTVAASSIDRTFQSQIVLGNGSVLKVN</sequence>
<evidence type="ECO:0000256" key="3">
    <source>
        <dbReference type="PROSITE-ProRule" id="PRU01240"/>
    </source>
</evidence>
<comment type="similarity">
    <text evidence="1 3">Belongs to the peptidase S8 family.</text>
</comment>
<dbReference type="Proteomes" id="UP000287651">
    <property type="component" value="Unassembled WGS sequence"/>
</dbReference>
<evidence type="ECO:0000313" key="5">
    <source>
        <dbReference type="EMBL" id="RRT39471.1"/>
    </source>
</evidence>
<dbReference type="AlphaFoldDB" id="A0A426XJ19"/>
<protein>
    <recommendedName>
        <fullName evidence="4">Peptidase S8/S53 domain-containing protein</fullName>
    </recommendedName>
</protein>
<dbReference type="EMBL" id="AMZH03020152">
    <property type="protein sequence ID" value="RRT39471.1"/>
    <property type="molecule type" value="Genomic_DNA"/>
</dbReference>
<feature type="domain" description="Peptidase S8/S53" evidence="4">
    <location>
        <begin position="22"/>
        <end position="137"/>
    </location>
</feature>
<evidence type="ECO:0000313" key="6">
    <source>
        <dbReference type="Proteomes" id="UP000287651"/>
    </source>
</evidence>
<dbReference type="Gene3D" id="3.40.50.200">
    <property type="entry name" value="Peptidase S8/S53 domain"/>
    <property type="match status" value="1"/>
</dbReference>
<evidence type="ECO:0000256" key="2">
    <source>
        <dbReference type="ARBA" id="ARBA00022729"/>
    </source>
</evidence>
<dbReference type="InterPro" id="IPR000209">
    <property type="entry name" value="Peptidase_S8/S53_dom"/>
</dbReference>